<dbReference type="InterPro" id="IPR037158">
    <property type="entry name" value="Thr_synth_N_sf"/>
</dbReference>
<dbReference type="Pfam" id="PF00291">
    <property type="entry name" value="PALP"/>
    <property type="match status" value="1"/>
</dbReference>
<dbReference type="AlphaFoldDB" id="A0A292YCH1"/>
<evidence type="ECO:0000256" key="10">
    <source>
        <dbReference type="NCBIfam" id="TIGR00260"/>
    </source>
</evidence>
<proteinExistence type="inferred from homology"/>
<dbReference type="SUPFAM" id="SSF53686">
    <property type="entry name" value="Tryptophan synthase beta subunit-like PLP-dependent enzymes"/>
    <property type="match status" value="1"/>
</dbReference>
<organism evidence="14 15">
    <name type="scientific">Lebetimonas natsushimae</name>
    <dbReference type="NCBI Taxonomy" id="1936991"/>
    <lineage>
        <taxon>Bacteria</taxon>
        <taxon>Pseudomonadati</taxon>
        <taxon>Campylobacterota</taxon>
        <taxon>Epsilonproteobacteria</taxon>
        <taxon>Nautiliales</taxon>
        <taxon>Nautiliaceae</taxon>
        <taxon>Lebetimonas</taxon>
    </lineage>
</organism>
<comment type="pathway">
    <text evidence="2">Amino-acid biosynthesis; L-threonine biosynthesis; L-threonine from L-aspartate: step 5/5.</text>
</comment>
<feature type="domain" description="Tryptophan synthase beta chain-like PALP" evidence="12">
    <location>
        <begin position="102"/>
        <end position="422"/>
    </location>
</feature>
<dbReference type="GO" id="GO:0004795">
    <property type="term" value="F:threonine synthase activity"/>
    <property type="evidence" value="ECO:0007669"/>
    <property type="project" value="UniProtKB-UniRule"/>
</dbReference>
<keyword evidence="14" id="KW-0456">Lyase</keyword>
<evidence type="ECO:0000256" key="1">
    <source>
        <dbReference type="ARBA" id="ARBA00001933"/>
    </source>
</evidence>
<dbReference type="EMBL" id="BDME01000001">
    <property type="protein sequence ID" value="GAX87161.1"/>
    <property type="molecule type" value="Genomic_DNA"/>
</dbReference>
<dbReference type="GO" id="GO:0009088">
    <property type="term" value="P:threonine biosynthetic process"/>
    <property type="evidence" value="ECO:0007669"/>
    <property type="project" value="UniProtKB-UniRule"/>
</dbReference>
<evidence type="ECO:0000256" key="6">
    <source>
        <dbReference type="ARBA" id="ARBA00022605"/>
    </source>
</evidence>
<dbReference type="NCBIfam" id="TIGR00260">
    <property type="entry name" value="thrC"/>
    <property type="match status" value="1"/>
</dbReference>
<dbReference type="UniPathway" id="UPA00050">
    <property type="reaction ID" value="UER00065"/>
</dbReference>
<comment type="similarity">
    <text evidence="3">Belongs to the threonine synthase family.</text>
</comment>
<dbReference type="Proteomes" id="UP000217944">
    <property type="component" value="Unassembled WGS sequence"/>
</dbReference>
<evidence type="ECO:0000259" key="12">
    <source>
        <dbReference type="Pfam" id="PF00291"/>
    </source>
</evidence>
<reference evidence="14 15" key="1">
    <citation type="journal article" date="2017" name="Syst. Appl. Microbiol.">
        <title>Lebetimonas natsushimae sp. nov., a novel strictly anaerobic, moderately thermophilic chemoautotroph isolated from a deep-sea hydrothermal vent polychaete nest in the Mid-Okinawa Trough.</title>
        <authorList>
            <person name="Nagata R."/>
            <person name="Takaki Y."/>
            <person name="Tame A."/>
            <person name="Nunoura T."/>
            <person name="Muto H."/>
            <person name="Mino S."/>
            <person name="Sawayama S."/>
            <person name="Takai K."/>
            <person name="Nakagawa S."/>
        </authorList>
    </citation>
    <scope>NUCLEOTIDE SEQUENCE [LARGE SCALE GENOMIC DNA]</scope>
    <source>
        <strain evidence="14 15">HS1857</strain>
    </source>
</reference>
<dbReference type="GO" id="GO:0005737">
    <property type="term" value="C:cytoplasm"/>
    <property type="evidence" value="ECO:0007669"/>
    <property type="project" value="TreeGrafter"/>
</dbReference>
<dbReference type="OrthoDB" id="9763107at2"/>
<evidence type="ECO:0000256" key="9">
    <source>
        <dbReference type="ARBA" id="ARBA00049144"/>
    </source>
</evidence>
<dbReference type="Gene3D" id="3.90.1380.10">
    <property type="entry name" value="Threonine synthase, N-terminal domain"/>
    <property type="match status" value="1"/>
</dbReference>
<dbReference type="PROSITE" id="PS00165">
    <property type="entry name" value="DEHYDRATASE_SER_THR"/>
    <property type="match status" value="1"/>
</dbReference>
<dbReference type="InterPro" id="IPR000634">
    <property type="entry name" value="Ser/Thr_deHydtase_PyrdxlP-BS"/>
</dbReference>
<dbReference type="InterPro" id="IPR004450">
    <property type="entry name" value="Thr_synthase-like"/>
</dbReference>
<evidence type="ECO:0000313" key="15">
    <source>
        <dbReference type="Proteomes" id="UP000217944"/>
    </source>
</evidence>
<keyword evidence="7" id="KW-0791">Threonine biosynthesis</keyword>
<dbReference type="PANTHER" id="PTHR43515">
    <property type="entry name" value="THREONINE SYNTHASE-LIKE 1"/>
    <property type="match status" value="1"/>
</dbReference>
<comment type="caution">
    <text evidence="14">The sequence shown here is derived from an EMBL/GenBank/DDBJ whole genome shotgun (WGS) entry which is preliminary data.</text>
</comment>
<feature type="modified residue" description="N6-(pyridoxal phosphate)lysine" evidence="11">
    <location>
        <position position="115"/>
    </location>
</feature>
<evidence type="ECO:0000256" key="5">
    <source>
        <dbReference type="ARBA" id="ARBA00018679"/>
    </source>
</evidence>
<dbReference type="InterPro" id="IPR001926">
    <property type="entry name" value="TrpB-like_PALP"/>
</dbReference>
<evidence type="ECO:0000256" key="4">
    <source>
        <dbReference type="ARBA" id="ARBA00013028"/>
    </source>
</evidence>
<protein>
    <recommendedName>
        <fullName evidence="5 10">Threonine synthase</fullName>
        <ecNumber evidence="4 10">4.2.3.1</ecNumber>
    </recommendedName>
</protein>
<accession>A0A292YCH1</accession>
<dbReference type="GO" id="GO:0030170">
    <property type="term" value="F:pyridoxal phosphate binding"/>
    <property type="evidence" value="ECO:0007669"/>
    <property type="project" value="InterPro"/>
</dbReference>
<dbReference type="InterPro" id="IPR029144">
    <property type="entry name" value="Thr_synth_N"/>
</dbReference>
<dbReference type="Gene3D" id="3.40.50.1100">
    <property type="match status" value="2"/>
</dbReference>
<evidence type="ECO:0000256" key="2">
    <source>
        <dbReference type="ARBA" id="ARBA00004979"/>
    </source>
</evidence>
<dbReference type="EC" id="4.2.3.1" evidence="4 10"/>
<comment type="catalytic activity">
    <reaction evidence="9">
        <text>O-phospho-L-homoserine + H2O = L-threonine + phosphate</text>
        <dbReference type="Rhea" id="RHEA:10840"/>
        <dbReference type="ChEBI" id="CHEBI:15377"/>
        <dbReference type="ChEBI" id="CHEBI:43474"/>
        <dbReference type="ChEBI" id="CHEBI:57590"/>
        <dbReference type="ChEBI" id="CHEBI:57926"/>
        <dbReference type="EC" id="4.2.3.1"/>
    </reaction>
</comment>
<gene>
    <name evidence="14" type="ORF">LNAT_P0456</name>
</gene>
<evidence type="ECO:0000256" key="8">
    <source>
        <dbReference type="ARBA" id="ARBA00022898"/>
    </source>
</evidence>
<sequence>MKFIGTRGTHKEKTFSEVILDPAAPNGGLYVPKKFPKINEKWLLKYYDVMGERPYTHIARGILKLFKIDIDEKLIEKALFTYLKNFDTQEVVPVVRIKEGLFAGELWHGPTRAFKDMALQPFGVILSKLAQERDENYLILAATSGDTGPATLKTFENRENIKVVCIYPHEGTSEVQKLQMVTTDAKNEKVLGIRGNFDDAQSALKNLLKDEDFRKILKENEIKLSAANSVNFGRIIFQTVYHFWAYLKLLERLEIEMGEKIDVIIPSGNFGNALGAYYAKKMGLPIDKIVIASNKNNVLYEFVTYGKYDLRDKNLIKTISPAMDILKSSNVERLLFDKFGENRCRELMENLENHGYFELKPEEHEKIKEDFIADFATDGECEEIIKRYVNEYNYLMDPHTATAIKAYEYLSEKGQLDKKVVAYSTAEWTKFAPSIYYALTNEDLDREIAEVEEKTISDKDAIAYIEATLDEKAPEMIRELFEKEINETVINKDEIKDEIIKFIAK</sequence>
<dbReference type="Pfam" id="PF14821">
    <property type="entry name" value="Thr_synth_N"/>
    <property type="match status" value="1"/>
</dbReference>
<evidence type="ECO:0000256" key="11">
    <source>
        <dbReference type="PIRSR" id="PIRSR604450-51"/>
    </source>
</evidence>
<dbReference type="InterPro" id="IPR036052">
    <property type="entry name" value="TrpB-like_PALP_sf"/>
</dbReference>
<dbReference type="RefSeq" id="WP_096258312.1">
    <property type="nucleotide sequence ID" value="NZ_BDME01000001.1"/>
</dbReference>
<evidence type="ECO:0000256" key="7">
    <source>
        <dbReference type="ARBA" id="ARBA00022697"/>
    </source>
</evidence>
<keyword evidence="15" id="KW-1185">Reference proteome</keyword>
<evidence type="ECO:0000256" key="3">
    <source>
        <dbReference type="ARBA" id="ARBA00005517"/>
    </source>
</evidence>
<keyword evidence="8 11" id="KW-0663">Pyridoxal phosphate</keyword>
<evidence type="ECO:0000259" key="13">
    <source>
        <dbReference type="Pfam" id="PF14821"/>
    </source>
</evidence>
<dbReference type="PANTHER" id="PTHR43515:SF1">
    <property type="entry name" value="THREONINE SYNTHASE-LIKE 1"/>
    <property type="match status" value="1"/>
</dbReference>
<keyword evidence="6" id="KW-0028">Amino-acid biosynthesis</keyword>
<evidence type="ECO:0000313" key="14">
    <source>
        <dbReference type="EMBL" id="GAX87161.1"/>
    </source>
</evidence>
<feature type="domain" description="Threonine synthase N-terminal" evidence="13">
    <location>
        <begin position="2"/>
        <end position="74"/>
    </location>
</feature>
<comment type="cofactor">
    <cofactor evidence="1 11">
        <name>pyridoxal 5'-phosphate</name>
        <dbReference type="ChEBI" id="CHEBI:597326"/>
    </cofactor>
</comment>
<dbReference type="CDD" id="cd01560">
    <property type="entry name" value="Thr-synth_2"/>
    <property type="match status" value="1"/>
</dbReference>
<name>A0A292YCH1_9BACT</name>